<dbReference type="Pfam" id="PF11894">
    <property type="entry name" value="Nup192"/>
    <property type="match status" value="1"/>
</dbReference>
<dbReference type="PROSITE" id="PS51450">
    <property type="entry name" value="LRR"/>
    <property type="match status" value="1"/>
</dbReference>
<dbReference type="GO" id="GO:0044611">
    <property type="term" value="C:nuclear pore inner ring"/>
    <property type="evidence" value="ECO:0007669"/>
    <property type="project" value="TreeGrafter"/>
</dbReference>
<comment type="similarity">
    <text evidence="2">Belongs to the NUP186/NUP192/NUP205 family.</text>
</comment>
<accession>A0A376B7Z7</accession>
<evidence type="ECO:0000256" key="2">
    <source>
        <dbReference type="ARBA" id="ARBA00005892"/>
    </source>
</evidence>
<evidence type="ECO:0000256" key="3">
    <source>
        <dbReference type="ARBA" id="ARBA00022448"/>
    </source>
</evidence>
<dbReference type="PANTHER" id="PTHR31344:SF0">
    <property type="entry name" value="NUCLEAR PORE COMPLEX PROTEIN NUP205"/>
    <property type="match status" value="1"/>
</dbReference>
<comment type="subcellular location">
    <subcellularLocation>
        <location evidence="1">Nucleus</location>
    </subcellularLocation>
</comment>
<proteinExistence type="inferred from homology"/>
<dbReference type="InterPro" id="IPR001611">
    <property type="entry name" value="Leu-rich_rpt"/>
</dbReference>
<dbReference type="GO" id="GO:0017056">
    <property type="term" value="F:structural constituent of nuclear pore"/>
    <property type="evidence" value="ECO:0007669"/>
    <property type="project" value="TreeGrafter"/>
</dbReference>
<evidence type="ECO:0008006" key="7">
    <source>
        <dbReference type="Google" id="ProtNLM"/>
    </source>
</evidence>
<dbReference type="Proteomes" id="UP000262825">
    <property type="component" value="Unassembled WGS sequence"/>
</dbReference>
<keyword evidence="4" id="KW-0539">Nucleus</keyword>
<protein>
    <recommendedName>
        <fullName evidence="7">Nucleoporin NUP192</fullName>
    </recommendedName>
</protein>
<evidence type="ECO:0000256" key="1">
    <source>
        <dbReference type="ARBA" id="ARBA00004123"/>
    </source>
</evidence>
<keyword evidence="6" id="KW-1185">Reference proteome</keyword>
<evidence type="ECO:0000256" key="4">
    <source>
        <dbReference type="ARBA" id="ARBA00023242"/>
    </source>
</evidence>
<evidence type="ECO:0000313" key="5">
    <source>
        <dbReference type="EMBL" id="SSD60795.1"/>
    </source>
</evidence>
<dbReference type="VEuPathDB" id="FungiDB:SCODWIG_02556"/>
<sequence length="1216" mass="137119">MKSCYNLMISALSDGEENSTNVFHFVNINNNNFTWDSIATCISEYILKISNWEIKQQQQQKLKYETLNNNNNNNNNLNSIGSSYVNGIINEETINENDELSEEVVIYLSSLFTLISSISAELPPEHKNQLFNLFPNVLFEFLKLNTPLVGAALETLTSLVPEDENQKSSLWNSLDKWIFHSNYNNLPTTSNTNVTMATNLTTNVTTVNAVCATRVSVTQKNFFISSLTNFKDILGFLKLFSKLIAPSELNSQGFVPFGKLLVPIAFGTENRIQVNIAPYLEYIINDVLANSVKIINQREKHALQDLVYDIILSCLSSFDYTVILNSVFSIGTNLDSLVPQQNFIDYIMESPMGFILNFLFDEPVYKIIFQSISCGYDTLLETLNSQRKGQKIAILCDKSLQILDKIFTLQDTFIDEIYPLIKRQSRSSSIYYVPRSIGLHGLRNFFDAILFNLPLIAQIALYVGVDNFSIASTSISLLNRITVFNSNKSIVLSTLDSIDESSRIKQCFIDQLNGSIVDKNDFALKLQIINFIKNNLSSSSTPTVSHFILGFQITPILSIGSPELSTYIASDSSVLKTLITIILDSLAFINKNSIDYYPIKLASEAFSIISKLCSNNLTGQMTLKALDDETFFEKLLELGISIDIYTKWNGHTLESLTQSAMSFETLLSFLTFRCYLLSYFSLEIHRLNGTDKGEKYVTGLTTSLVLRSPKIFSYLDTIRYLSNIFNTTSIITNSEESLKKLSLYKTGIDMSCILKMLTHLEVLDSSSNSIFDFSSLDALLDLRSDWLAKTKGTAVDLTQKQVECNLIKNYISTVRVVEEFNTVHLSVLHSWVQLVQVMVTENPLSPIFRSNFIMEIFEAIIPKVADFVDSNIEYTEELVSLCVFLYDLYDKDRKLLNDASTSIDRKLYSLFQTCIYGIVSPLSTLSLRSDFYVMCTKFISNLLKQNKQGLSLAKEILYEMKMSSENLVQVVGSDALCGEGSHRITSILFLNSLVQLASLGKVNFVLENLSRSNMLLLIIRSLKATDELLYATNENISVDRLLYELTAFKTTMNFLIRIAETKAGAQELIQNEVFKIISSCEFLQLDPDLGLELVFNELFNNGVPYVEIKLNLDKPLTVKGPEESNTISLFELFVPVFQLLTAIVLSMGSENKYCLKSVRKLLYRFRKLVQGVVKKDALIESGDYVLTEKNTAQGLQELLELIVLLCTLTGYVGEDS</sequence>
<reference evidence="6" key="1">
    <citation type="submission" date="2018-06" db="EMBL/GenBank/DDBJ databases">
        <authorList>
            <person name="Guldener U."/>
        </authorList>
    </citation>
    <scope>NUCLEOTIDE SEQUENCE [LARGE SCALE GENOMIC DNA]</scope>
    <source>
        <strain evidence="6">UTAD17</strain>
    </source>
</reference>
<evidence type="ECO:0000313" key="6">
    <source>
        <dbReference type="Proteomes" id="UP000262825"/>
    </source>
</evidence>
<dbReference type="PANTHER" id="PTHR31344">
    <property type="entry name" value="NUCLEAR PORE COMPLEX PROTEIN NUP205"/>
    <property type="match status" value="1"/>
</dbReference>
<organism evidence="5 6">
    <name type="scientific">Saccharomycodes ludwigii</name>
    <dbReference type="NCBI Taxonomy" id="36035"/>
    <lineage>
        <taxon>Eukaryota</taxon>
        <taxon>Fungi</taxon>
        <taxon>Dikarya</taxon>
        <taxon>Ascomycota</taxon>
        <taxon>Saccharomycotina</taxon>
        <taxon>Saccharomycetes</taxon>
        <taxon>Saccharomycodales</taxon>
        <taxon>Saccharomycodaceae</taxon>
        <taxon>Saccharomycodes</taxon>
    </lineage>
</organism>
<dbReference type="EMBL" id="UFAJ01000456">
    <property type="protein sequence ID" value="SSD60795.1"/>
    <property type="molecule type" value="Genomic_DNA"/>
</dbReference>
<gene>
    <name evidence="5" type="ORF">SCODWIG_02556</name>
</gene>
<dbReference type="GO" id="GO:0006999">
    <property type="term" value="P:nuclear pore organization"/>
    <property type="evidence" value="ECO:0007669"/>
    <property type="project" value="TreeGrafter"/>
</dbReference>
<dbReference type="AlphaFoldDB" id="A0A376B7Z7"/>
<keyword evidence="3" id="KW-0813">Transport</keyword>
<name>A0A376B7Z7_9ASCO</name>
<dbReference type="InterPro" id="IPR021827">
    <property type="entry name" value="Nup186/Nup192/Nup205"/>
</dbReference>